<keyword evidence="5 12" id="KW-0812">Transmembrane</keyword>
<dbReference type="SUPFAM" id="SSF52058">
    <property type="entry name" value="L domain-like"/>
    <property type="match status" value="2"/>
</dbReference>
<keyword evidence="11" id="KW-0325">Glycoprotein</keyword>
<evidence type="ECO:0000256" key="6">
    <source>
        <dbReference type="ARBA" id="ARBA00022729"/>
    </source>
</evidence>
<feature type="transmembrane region" description="Helical" evidence="12">
    <location>
        <begin position="567"/>
        <end position="591"/>
    </location>
</feature>
<evidence type="ECO:0000313" key="13">
    <source>
        <dbReference type="Proteomes" id="UP000235220"/>
    </source>
</evidence>
<dbReference type="InterPro" id="IPR032675">
    <property type="entry name" value="LRR_dom_sf"/>
</dbReference>
<dbReference type="Gene3D" id="3.80.10.10">
    <property type="entry name" value="Ribonuclease Inhibitor"/>
    <property type="match status" value="2"/>
</dbReference>
<dbReference type="FunFam" id="3.80.10.10:FF:000213">
    <property type="entry name" value="Tyrosine-sulfated glycopeptide receptor 1"/>
    <property type="match status" value="1"/>
</dbReference>
<dbReference type="OrthoDB" id="442066at2759"/>
<evidence type="ECO:0000256" key="10">
    <source>
        <dbReference type="ARBA" id="ARBA00023170"/>
    </source>
</evidence>
<evidence type="ECO:0000256" key="3">
    <source>
        <dbReference type="ARBA" id="ARBA00022475"/>
    </source>
</evidence>
<organism evidence="13 14">
    <name type="scientific">Juglans regia</name>
    <name type="common">English walnut</name>
    <dbReference type="NCBI Taxonomy" id="51240"/>
    <lineage>
        <taxon>Eukaryota</taxon>
        <taxon>Viridiplantae</taxon>
        <taxon>Streptophyta</taxon>
        <taxon>Embryophyta</taxon>
        <taxon>Tracheophyta</taxon>
        <taxon>Spermatophyta</taxon>
        <taxon>Magnoliopsida</taxon>
        <taxon>eudicotyledons</taxon>
        <taxon>Gunneridae</taxon>
        <taxon>Pentapetalae</taxon>
        <taxon>rosids</taxon>
        <taxon>fabids</taxon>
        <taxon>Fagales</taxon>
        <taxon>Juglandaceae</taxon>
        <taxon>Juglans</taxon>
    </lineage>
</organism>
<keyword evidence="3" id="KW-1003">Cell membrane</keyword>
<protein>
    <submittedName>
        <fullName evidence="14">Receptor-like protein 54</fullName>
    </submittedName>
</protein>
<dbReference type="GO" id="GO:0005886">
    <property type="term" value="C:plasma membrane"/>
    <property type="evidence" value="ECO:0007669"/>
    <property type="project" value="UniProtKB-SubCell"/>
</dbReference>
<reference evidence="14" key="1">
    <citation type="submission" date="2025-08" db="UniProtKB">
        <authorList>
            <consortium name="RefSeq"/>
        </authorList>
    </citation>
    <scope>IDENTIFICATION</scope>
    <source>
        <tissue evidence="14">Leaves</tissue>
    </source>
</reference>
<dbReference type="RefSeq" id="XP_035547345.1">
    <property type="nucleotide sequence ID" value="XM_035691452.1"/>
</dbReference>
<accession>A0A6P9EGD4</accession>
<comment type="subcellular location">
    <subcellularLocation>
        <location evidence="1">Cell membrane</location>
        <topology evidence="1">Single-pass type I membrane protein</topology>
    </subcellularLocation>
</comment>
<dbReference type="Proteomes" id="UP000235220">
    <property type="component" value="Chromosome 7"/>
</dbReference>
<dbReference type="PANTHER" id="PTHR27004:SF447">
    <property type="entry name" value="RECEPTOR LIKE PROTEIN 30-LIKE"/>
    <property type="match status" value="1"/>
</dbReference>
<sequence>MKPEEAAIQIERTVKAATPKVKADDMTSVLTALYTIPLAAITTFRLHSSIQQSISRLVNLESLFLNDNHLSGRVEFELFLRLGKLAELQLSRNDISLLTNPSTNSSFPKFRKLLLADCDLHEFPEFLRNLDQLEQLDLSGNKIHCQVPKWMGNVSIETLRALALGHNFLTGFDQLPIPYVNLKALLLDSNMFQGSVPISPPSIDLYTVSNNRLTGEIPHLICNLSLITKLNFSSNNLGGNLPQCLGNLNASLTKLDLHDNSFHGTIPRICGEANELIMIDLSENHLQGRVSRSLANCTKLKAVNLGNNQIHDIFSSWLGILPELRILILQSNKLYGTIGSSDNNFDFLKLHIFDLSNNDLTDKLLFEHFKNWKAMQIVDIAESLKYIGQNQIMMSATYVVQTASFYSMTMINKGTEMEYEKVPDFLIVIDLSSNKFEGEIPDVVGNLKGLYSLNLSSNFLTGPIPFTLANLTRLETLDLSQNKLSGAIPLQLTELTFLSQFNFSHNHLTGPIPHGKQFDTFDNSSFSENPELCESPLSKKCGNPVDSLPPSSGHNSTNHNLEFSFEFGWKVLVMGYGCGFMFGVVSGQIVITKKYDWFTKMFAIGQPNRRRVNWRGCRN</sequence>
<comment type="similarity">
    <text evidence="2">Belongs to the RLP family.</text>
</comment>
<dbReference type="AlphaFoldDB" id="A0A6P9EGD4"/>
<evidence type="ECO:0000256" key="1">
    <source>
        <dbReference type="ARBA" id="ARBA00004251"/>
    </source>
</evidence>
<dbReference type="FunFam" id="3.80.10.10:FF:000041">
    <property type="entry name" value="LRR receptor-like serine/threonine-protein kinase ERECTA"/>
    <property type="match status" value="1"/>
</dbReference>
<keyword evidence="4" id="KW-0433">Leucine-rich repeat</keyword>
<evidence type="ECO:0000256" key="12">
    <source>
        <dbReference type="SAM" id="Phobius"/>
    </source>
</evidence>
<evidence type="ECO:0000256" key="2">
    <source>
        <dbReference type="ARBA" id="ARBA00009592"/>
    </source>
</evidence>
<evidence type="ECO:0000256" key="9">
    <source>
        <dbReference type="ARBA" id="ARBA00023136"/>
    </source>
</evidence>
<evidence type="ECO:0000256" key="5">
    <source>
        <dbReference type="ARBA" id="ARBA00022692"/>
    </source>
</evidence>
<evidence type="ECO:0000313" key="14">
    <source>
        <dbReference type="RefSeq" id="XP_035547345.1"/>
    </source>
</evidence>
<keyword evidence="8 12" id="KW-1133">Transmembrane helix</keyword>
<keyword evidence="6" id="KW-0732">Signal</keyword>
<dbReference type="InParanoid" id="A0A6P9EGD4"/>
<evidence type="ECO:0000256" key="11">
    <source>
        <dbReference type="ARBA" id="ARBA00023180"/>
    </source>
</evidence>
<keyword evidence="13" id="KW-1185">Reference proteome</keyword>
<evidence type="ECO:0000256" key="7">
    <source>
        <dbReference type="ARBA" id="ARBA00022737"/>
    </source>
</evidence>
<keyword evidence="9 12" id="KW-0472">Membrane</keyword>
<name>A0A6P9EGD4_JUGRE</name>
<dbReference type="InterPro" id="IPR001611">
    <property type="entry name" value="Leu-rich_rpt"/>
</dbReference>
<dbReference type="Pfam" id="PF00560">
    <property type="entry name" value="LRR_1"/>
    <property type="match status" value="7"/>
</dbReference>
<evidence type="ECO:0000256" key="4">
    <source>
        <dbReference type="ARBA" id="ARBA00022614"/>
    </source>
</evidence>
<dbReference type="KEGG" id="jre:108982428"/>
<dbReference type="GeneID" id="108982428"/>
<proteinExistence type="inferred from homology"/>
<keyword evidence="7" id="KW-0677">Repeat</keyword>
<dbReference type="PANTHER" id="PTHR27004">
    <property type="entry name" value="RECEPTOR-LIKE PROTEIN 12 ISOFORM X1"/>
    <property type="match status" value="1"/>
</dbReference>
<keyword evidence="10" id="KW-0675">Receptor</keyword>
<gene>
    <name evidence="14" type="primary">LOC108982428</name>
</gene>
<dbReference type="PRINTS" id="PR00019">
    <property type="entry name" value="LEURICHRPT"/>
</dbReference>
<evidence type="ECO:0000256" key="8">
    <source>
        <dbReference type="ARBA" id="ARBA00022989"/>
    </source>
</evidence>